<gene>
    <name evidence="2" type="ORF">BGZ70_006671</name>
</gene>
<keyword evidence="3" id="KW-1185">Reference proteome</keyword>
<evidence type="ECO:0000313" key="2">
    <source>
        <dbReference type="EMBL" id="KAF9937507.1"/>
    </source>
</evidence>
<protein>
    <submittedName>
        <fullName evidence="2">Uncharacterized protein</fullName>
    </submittedName>
</protein>
<name>A0A9P6ILT4_MORAP</name>
<feature type="compositionally biased region" description="Basic and acidic residues" evidence="1">
    <location>
        <begin position="66"/>
        <end position="76"/>
    </location>
</feature>
<evidence type="ECO:0000256" key="1">
    <source>
        <dbReference type="SAM" id="MobiDB-lite"/>
    </source>
</evidence>
<evidence type="ECO:0000313" key="3">
    <source>
        <dbReference type="Proteomes" id="UP000738359"/>
    </source>
</evidence>
<comment type="caution">
    <text evidence="2">The sequence shown here is derived from an EMBL/GenBank/DDBJ whole genome shotgun (WGS) entry which is preliminary data.</text>
</comment>
<dbReference type="Proteomes" id="UP000738359">
    <property type="component" value="Unassembled WGS sequence"/>
</dbReference>
<proteinExistence type="predicted"/>
<organism evidence="2 3">
    <name type="scientific">Mortierella alpina</name>
    <name type="common">Oleaginous fungus</name>
    <name type="synonym">Mortierella renispora</name>
    <dbReference type="NCBI Taxonomy" id="64518"/>
    <lineage>
        <taxon>Eukaryota</taxon>
        <taxon>Fungi</taxon>
        <taxon>Fungi incertae sedis</taxon>
        <taxon>Mucoromycota</taxon>
        <taxon>Mortierellomycotina</taxon>
        <taxon>Mortierellomycetes</taxon>
        <taxon>Mortierellales</taxon>
        <taxon>Mortierellaceae</taxon>
        <taxon>Mortierella</taxon>
    </lineage>
</organism>
<accession>A0A9P6ILT4</accession>
<dbReference type="EMBL" id="JAAAHY010003815">
    <property type="protein sequence ID" value="KAF9937507.1"/>
    <property type="molecule type" value="Genomic_DNA"/>
</dbReference>
<feature type="compositionally biased region" description="Polar residues" evidence="1">
    <location>
        <begin position="53"/>
        <end position="65"/>
    </location>
</feature>
<dbReference type="AlphaFoldDB" id="A0A9P6ILT4"/>
<sequence length="76" mass="8493">MVFILTGDFNLDRSDRLIKYITSGSLDLALIKTRQLKPAPSTLREFKAQTQALRDVLSPSSSVSKADNRPARMPDE</sequence>
<dbReference type="OrthoDB" id="10523267at2759"/>
<reference evidence="2" key="1">
    <citation type="journal article" date="2020" name="Fungal Divers.">
        <title>Resolving the Mortierellaceae phylogeny through synthesis of multi-gene phylogenetics and phylogenomics.</title>
        <authorList>
            <person name="Vandepol N."/>
            <person name="Liber J."/>
            <person name="Desiro A."/>
            <person name="Na H."/>
            <person name="Kennedy M."/>
            <person name="Barry K."/>
            <person name="Grigoriev I.V."/>
            <person name="Miller A.N."/>
            <person name="O'Donnell K."/>
            <person name="Stajich J.E."/>
            <person name="Bonito G."/>
        </authorList>
    </citation>
    <scope>NUCLEOTIDE SEQUENCE</scope>
    <source>
        <strain evidence="2">CK1249</strain>
    </source>
</reference>
<feature type="non-terminal residue" evidence="2">
    <location>
        <position position="1"/>
    </location>
</feature>
<feature type="region of interest" description="Disordered" evidence="1">
    <location>
        <begin position="53"/>
        <end position="76"/>
    </location>
</feature>